<keyword evidence="1" id="KW-0472">Membrane</keyword>
<dbReference type="InterPro" id="IPR000326">
    <property type="entry name" value="PAP2/HPO"/>
</dbReference>
<evidence type="ECO:0000313" key="3">
    <source>
        <dbReference type="EMBL" id="TPF76766.1"/>
    </source>
</evidence>
<evidence type="ECO:0000313" key="4">
    <source>
        <dbReference type="Proteomes" id="UP000315388"/>
    </source>
</evidence>
<evidence type="ECO:0000256" key="1">
    <source>
        <dbReference type="SAM" id="Phobius"/>
    </source>
</evidence>
<evidence type="ECO:0000259" key="2">
    <source>
        <dbReference type="Pfam" id="PF01569"/>
    </source>
</evidence>
<feature type="transmembrane region" description="Helical" evidence="1">
    <location>
        <begin position="21"/>
        <end position="39"/>
    </location>
</feature>
<accession>A0A502BUB1</accession>
<feature type="domain" description="Phosphatidic acid phosphatase type 2/haloperoxidase" evidence="2">
    <location>
        <begin position="107"/>
        <end position="229"/>
    </location>
</feature>
<feature type="transmembrane region" description="Helical" evidence="1">
    <location>
        <begin position="71"/>
        <end position="89"/>
    </location>
</feature>
<feature type="transmembrane region" description="Helical" evidence="1">
    <location>
        <begin position="181"/>
        <end position="198"/>
    </location>
</feature>
<gene>
    <name evidence="3" type="ORF">FHY56_04570</name>
</gene>
<dbReference type="Pfam" id="PF01569">
    <property type="entry name" value="PAP2"/>
    <property type="match status" value="1"/>
</dbReference>
<dbReference type="OrthoDB" id="9813524at2"/>
<sequence>MLTSSLSKTVFELYSLRWERNFLYIFILVSGFFMIFPQIDLTVSRYFFQSGDFILSKHPQWIVLRDLHRVSQWYLLACMIVLGAIYALWYRPLPFIAPHRIVYIALTFCFGPGLLVHGLKTLIGRARPRELVEFGGLMDFTPAWQMAAMCRHSCSFPSGEAAAAAAMLSLLVFVPKRFRGWVAGIFIPLLVLISFNRVFMGAHFLSDIVIAWVLIIGLMLWFWPRVFRNADMIDNWVRLKAKPVRKRLYYVD</sequence>
<name>A0A502BUB1_9HYPH</name>
<dbReference type="InterPro" id="IPR036938">
    <property type="entry name" value="PAP2/HPO_sf"/>
</dbReference>
<proteinExistence type="predicted"/>
<dbReference type="AlphaFoldDB" id="A0A502BUB1"/>
<keyword evidence="1" id="KW-0812">Transmembrane</keyword>
<dbReference type="SUPFAM" id="SSF48317">
    <property type="entry name" value="Acid phosphatase/Vanadium-dependent haloperoxidase"/>
    <property type="match status" value="1"/>
</dbReference>
<feature type="transmembrane region" description="Helical" evidence="1">
    <location>
        <begin position="156"/>
        <end position="174"/>
    </location>
</feature>
<feature type="transmembrane region" description="Helical" evidence="1">
    <location>
        <begin position="204"/>
        <end position="223"/>
    </location>
</feature>
<keyword evidence="1" id="KW-1133">Transmembrane helix</keyword>
<organism evidence="3 4">
    <name type="scientific">Brucella gallinifaecis</name>
    <dbReference type="NCBI Taxonomy" id="215590"/>
    <lineage>
        <taxon>Bacteria</taxon>
        <taxon>Pseudomonadati</taxon>
        <taxon>Pseudomonadota</taxon>
        <taxon>Alphaproteobacteria</taxon>
        <taxon>Hyphomicrobiales</taxon>
        <taxon>Brucellaceae</taxon>
        <taxon>Brucella/Ochrobactrum group</taxon>
        <taxon>Brucella</taxon>
    </lineage>
</organism>
<reference evidence="3 4" key="1">
    <citation type="journal article" date="2003" name="Int. J. Syst. Evol. Microbiol.">
        <title>Towards a standardized format for the description of a novel species (of an established genus): Ochrobactrum gallinifaecis sp. nov.</title>
        <authorList>
            <person name="Kampfer P."/>
            <person name="Buczolits S."/>
            <person name="Albrecht A."/>
            <person name="Busse H.J."/>
            <person name="Stackebrandt E."/>
        </authorList>
    </citation>
    <scope>NUCLEOTIDE SEQUENCE [LARGE SCALE GENOMIC DNA]</scope>
    <source>
        <strain evidence="3 4">ISO 196</strain>
    </source>
</reference>
<comment type="caution">
    <text evidence="3">The sequence shown here is derived from an EMBL/GenBank/DDBJ whole genome shotgun (WGS) entry which is preliminary data.</text>
</comment>
<dbReference type="Proteomes" id="UP000315388">
    <property type="component" value="Unassembled WGS sequence"/>
</dbReference>
<keyword evidence="4" id="KW-1185">Reference proteome</keyword>
<protein>
    <submittedName>
        <fullName evidence="3">Phosphatase PAP2 family protein</fullName>
    </submittedName>
</protein>
<dbReference type="EMBL" id="VEWJ01000002">
    <property type="protein sequence ID" value="TPF76766.1"/>
    <property type="molecule type" value="Genomic_DNA"/>
</dbReference>
<dbReference type="Gene3D" id="1.20.144.10">
    <property type="entry name" value="Phosphatidic acid phosphatase type 2/haloperoxidase"/>
    <property type="match status" value="1"/>
</dbReference>
<dbReference type="RefSeq" id="WP_140903978.1">
    <property type="nucleotide sequence ID" value="NZ_JBHTMD010000020.1"/>
</dbReference>
<feature type="transmembrane region" description="Helical" evidence="1">
    <location>
        <begin position="101"/>
        <end position="119"/>
    </location>
</feature>